<feature type="domain" description="UmuC" evidence="2">
    <location>
        <begin position="6"/>
        <end position="193"/>
    </location>
</feature>
<evidence type="ECO:0000313" key="5">
    <source>
        <dbReference type="Proteomes" id="UP000564964"/>
    </source>
</evidence>
<proteinExistence type="inferred from homology"/>
<keyword evidence="1" id="KW-0548">Nucleotidyltransferase</keyword>
<dbReference type="GO" id="GO:0005737">
    <property type="term" value="C:cytoplasm"/>
    <property type="evidence" value="ECO:0007669"/>
    <property type="project" value="UniProtKB-SubCell"/>
</dbReference>
<dbReference type="GO" id="GO:0003684">
    <property type="term" value="F:damaged DNA binding"/>
    <property type="evidence" value="ECO:0007669"/>
    <property type="project" value="InterPro"/>
</dbReference>
<dbReference type="PANTHER" id="PTHR11076">
    <property type="entry name" value="DNA REPAIR POLYMERASE UMUC / TRANSFERASE FAMILY MEMBER"/>
    <property type="match status" value="1"/>
</dbReference>
<dbReference type="PROSITE" id="PS50173">
    <property type="entry name" value="UMUC"/>
    <property type="match status" value="1"/>
</dbReference>
<keyword evidence="1" id="KW-0963">Cytoplasm</keyword>
<dbReference type="Gene3D" id="3.30.70.270">
    <property type="match status" value="1"/>
</dbReference>
<keyword evidence="1" id="KW-0808">Transferase</keyword>
<keyword evidence="1" id="KW-0235">DNA replication</keyword>
<keyword evidence="1" id="KW-0227">DNA damage</keyword>
<dbReference type="GO" id="GO:0042276">
    <property type="term" value="P:error-prone translesion synthesis"/>
    <property type="evidence" value="ECO:0007669"/>
    <property type="project" value="TreeGrafter"/>
</dbReference>
<dbReference type="EMBL" id="DUGH01000138">
    <property type="protein sequence ID" value="HIH16890.1"/>
    <property type="molecule type" value="Genomic_DNA"/>
</dbReference>
<name>A0A7J4JJ63_9ARCH</name>
<keyword evidence="1" id="KW-0234">DNA repair</keyword>
<sequence>MALRVILHLDLDSFFASCEEQRNPALKGKPVVICNYTRGLDSGAVTTANYVARKLGIKSGMPVSFARRAAKNAVDAVFLPTDIDYYSQVSDQVMQLLQAYADAFEPASIDEAFLEVTQRLQGDFGKAEALGRELKARILEKTGLTCSVGIASNKLLAKTASDFRKPDGLTVVQPGREAEFLAPLQVGKLLYVGAKTEEVLTGHGIQTIGQLAALPLATLIAWFGESRGHYFHLAAQGLDDSPVAPPADSQQISRIGTLSENTADFEKIAAFTDKLCEDVIARARDRGVLFKSIGFIAVASDLKALTRNKTLEEPTESLPILQQTVRGLLQSFLGQHPGTVLRRAGVRVAGFVDPAAAAQPKPQKHLGDFV</sequence>
<feature type="site" description="Substrate discrimination" evidence="1">
    <location>
        <position position="15"/>
    </location>
</feature>
<dbReference type="Gene3D" id="3.40.1170.60">
    <property type="match status" value="1"/>
</dbReference>
<evidence type="ECO:0000256" key="1">
    <source>
        <dbReference type="HAMAP-Rule" id="MF_01113"/>
    </source>
</evidence>
<feature type="binding site" evidence="1">
    <location>
        <position position="10"/>
    </location>
    <ligand>
        <name>Mg(2+)</name>
        <dbReference type="ChEBI" id="CHEBI:18420"/>
    </ligand>
</feature>
<dbReference type="EMBL" id="JAGVWE010000005">
    <property type="protein sequence ID" value="MBS3063361.1"/>
    <property type="molecule type" value="Genomic_DNA"/>
</dbReference>
<dbReference type="Pfam" id="PF11799">
    <property type="entry name" value="IMS_C"/>
    <property type="match status" value="1"/>
</dbReference>
<dbReference type="Proteomes" id="UP000564964">
    <property type="component" value="Unassembled WGS sequence"/>
</dbReference>
<dbReference type="InterPro" id="IPR001126">
    <property type="entry name" value="UmuC"/>
</dbReference>
<dbReference type="GO" id="GO:0006281">
    <property type="term" value="P:DNA repair"/>
    <property type="evidence" value="ECO:0007669"/>
    <property type="project" value="UniProtKB-UniRule"/>
</dbReference>
<keyword evidence="1" id="KW-0238">DNA-binding</keyword>
<protein>
    <recommendedName>
        <fullName evidence="1">DNA polymerase IV</fullName>
        <shortName evidence="1">Pol IV</shortName>
        <ecNumber evidence="1">2.7.7.7</ecNumber>
    </recommendedName>
</protein>
<evidence type="ECO:0000313" key="3">
    <source>
        <dbReference type="EMBL" id="HIH16890.1"/>
    </source>
</evidence>
<dbReference type="EC" id="2.7.7.7" evidence="1"/>
<dbReference type="GO" id="GO:0006261">
    <property type="term" value="P:DNA-templated DNA replication"/>
    <property type="evidence" value="ECO:0007669"/>
    <property type="project" value="UniProtKB-UniRule"/>
</dbReference>
<dbReference type="InterPro" id="IPR022880">
    <property type="entry name" value="DNApol_IV"/>
</dbReference>
<comment type="catalytic activity">
    <reaction evidence="1">
        <text>DNA(n) + a 2'-deoxyribonucleoside 5'-triphosphate = DNA(n+1) + diphosphate</text>
        <dbReference type="Rhea" id="RHEA:22508"/>
        <dbReference type="Rhea" id="RHEA-COMP:17339"/>
        <dbReference type="Rhea" id="RHEA-COMP:17340"/>
        <dbReference type="ChEBI" id="CHEBI:33019"/>
        <dbReference type="ChEBI" id="CHEBI:61560"/>
        <dbReference type="ChEBI" id="CHEBI:173112"/>
        <dbReference type="EC" id="2.7.7.7"/>
    </reaction>
</comment>
<dbReference type="InterPro" id="IPR036775">
    <property type="entry name" value="DNA_pol_Y-fam_lit_finger_sf"/>
</dbReference>
<keyword evidence="1" id="KW-0239">DNA-directed DNA polymerase</keyword>
<dbReference type="PANTHER" id="PTHR11076:SF33">
    <property type="entry name" value="DNA POLYMERASE KAPPA"/>
    <property type="match status" value="1"/>
</dbReference>
<dbReference type="HAMAP" id="MF_01113">
    <property type="entry name" value="DNApol_IV"/>
    <property type="match status" value="1"/>
</dbReference>
<dbReference type="InterPro" id="IPR043128">
    <property type="entry name" value="Rev_trsase/Diguanyl_cyclase"/>
</dbReference>
<dbReference type="InterPro" id="IPR017961">
    <property type="entry name" value="DNA_pol_Y-fam_little_finger"/>
</dbReference>
<dbReference type="SUPFAM" id="SSF100879">
    <property type="entry name" value="Lesion bypass DNA polymerase (Y-family), little finger domain"/>
    <property type="match status" value="1"/>
</dbReference>
<comment type="subunit">
    <text evidence="1">Monomer.</text>
</comment>
<dbReference type="SUPFAM" id="SSF56672">
    <property type="entry name" value="DNA/RNA polymerases"/>
    <property type="match status" value="1"/>
</dbReference>
<gene>
    <name evidence="1" type="primary">dbh</name>
    <name evidence="3" type="ORF">HA252_05800</name>
    <name evidence="4" type="ORF">J4203_05815</name>
</gene>
<dbReference type="Gene3D" id="1.10.150.20">
    <property type="entry name" value="5' to 3' exonuclease, C-terminal subdomain"/>
    <property type="match status" value="1"/>
</dbReference>
<organism evidence="3 5">
    <name type="scientific">Candidatus Iainarchaeum sp</name>
    <dbReference type="NCBI Taxonomy" id="3101447"/>
    <lineage>
        <taxon>Archaea</taxon>
        <taxon>Candidatus Iainarchaeota</taxon>
        <taxon>Candidatus Iainarchaeia</taxon>
        <taxon>Candidatus Iainarchaeales</taxon>
        <taxon>Candidatus Iainarchaeaceae</taxon>
        <taxon>Candidatus Iainarchaeum</taxon>
    </lineage>
</organism>
<keyword evidence="1" id="KW-0479">Metal-binding</keyword>
<keyword evidence="1" id="KW-0515">Mutator protein</keyword>
<comment type="subcellular location">
    <subcellularLocation>
        <location evidence="1">Cytoplasm</location>
    </subcellularLocation>
</comment>
<dbReference type="InterPro" id="IPR043502">
    <property type="entry name" value="DNA/RNA_pol_sf"/>
</dbReference>
<accession>A0A7J4JJ63</accession>
<comment type="caution">
    <text evidence="3">The sequence shown here is derived from an EMBL/GenBank/DDBJ whole genome shotgun (WGS) entry which is preliminary data.</text>
</comment>
<evidence type="ECO:0000313" key="4">
    <source>
        <dbReference type="EMBL" id="MBS3063361.1"/>
    </source>
</evidence>
<keyword evidence="1" id="KW-0460">Magnesium</keyword>
<reference evidence="5" key="1">
    <citation type="journal article" date="2020" name="bioRxiv">
        <title>A rank-normalized archaeal taxonomy based on genome phylogeny resolves widespread incomplete and uneven classifications.</title>
        <authorList>
            <person name="Rinke C."/>
            <person name="Chuvochina M."/>
            <person name="Mussig A.J."/>
            <person name="Chaumeil P.-A."/>
            <person name="Waite D.W."/>
            <person name="Whitman W.B."/>
            <person name="Parks D.H."/>
            <person name="Hugenholtz P."/>
        </authorList>
    </citation>
    <scope>NUCLEOTIDE SEQUENCE [LARGE SCALE GENOMIC DNA]</scope>
</reference>
<dbReference type="Pfam" id="PF00817">
    <property type="entry name" value="IMS"/>
    <property type="match status" value="1"/>
</dbReference>
<comment type="cofactor">
    <cofactor evidence="1">
        <name>Mg(2+)</name>
        <dbReference type="ChEBI" id="CHEBI:18420"/>
    </cofactor>
    <text evidence="1">Binds 2 magnesium ions per subunit.</text>
</comment>
<comment type="similarity">
    <text evidence="1">Belongs to the DNA polymerase type-Y family.</text>
</comment>
<reference evidence="4" key="3">
    <citation type="submission" date="2021-05" db="EMBL/GenBank/DDBJ databases">
        <title>Protein family content uncovers lineage relationships and bacterial pathway maintenance mechanisms in DPANN archaea.</title>
        <authorList>
            <person name="Castelle C.J."/>
            <person name="Meheust R."/>
            <person name="Jaffe A.L."/>
            <person name="Seitz K."/>
            <person name="Gong X."/>
            <person name="Baker B.J."/>
            <person name="Banfield J.F."/>
        </authorList>
    </citation>
    <scope>NUCLEOTIDE SEQUENCE</scope>
    <source>
        <strain evidence="4">RIFCSPLOWO2_01_FULL_58_19</strain>
    </source>
</reference>
<dbReference type="Gene3D" id="3.30.1490.100">
    <property type="entry name" value="DNA polymerase, Y-family, little finger domain"/>
    <property type="match status" value="1"/>
</dbReference>
<dbReference type="InterPro" id="IPR050116">
    <property type="entry name" value="DNA_polymerase-Y"/>
</dbReference>
<reference evidence="4" key="2">
    <citation type="submission" date="2021-03" db="EMBL/GenBank/DDBJ databases">
        <authorList>
            <person name="Jaffe A."/>
        </authorList>
    </citation>
    <scope>NUCLEOTIDE SEQUENCE</scope>
    <source>
        <strain evidence="4">RIFCSPLOWO2_01_FULL_58_19</strain>
    </source>
</reference>
<dbReference type="CDD" id="cd03586">
    <property type="entry name" value="PolY_Pol_IV_kappa"/>
    <property type="match status" value="1"/>
</dbReference>
<comment type="function">
    <text evidence="1">Poorly processive, error-prone DNA polymerase involved in untargeted mutagenesis. Copies undamaged DNA at stalled replication forks, which arise in vivo from mismatched or misaligned primer ends. These misaligned primers can be extended by PolIV. Exhibits no 3'-5' exonuclease (proofreading) activity. May be involved in translesional synthesis.</text>
</comment>
<dbReference type="GO" id="GO:0000287">
    <property type="term" value="F:magnesium ion binding"/>
    <property type="evidence" value="ECO:0007669"/>
    <property type="project" value="UniProtKB-UniRule"/>
</dbReference>
<dbReference type="AlphaFoldDB" id="A0A7J4JJ63"/>
<feature type="binding site" evidence="1">
    <location>
        <position position="110"/>
    </location>
    <ligand>
        <name>Mg(2+)</name>
        <dbReference type="ChEBI" id="CHEBI:18420"/>
    </ligand>
</feature>
<dbReference type="GO" id="GO:0003887">
    <property type="term" value="F:DNA-directed DNA polymerase activity"/>
    <property type="evidence" value="ECO:0007669"/>
    <property type="project" value="UniProtKB-UniRule"/>
</dbReference>
<evidence type="ECO:0000259" key="2">
    <source>
        <dbReference type="PROSITE" id="PS50173"/>
    </source>
</evidence>
<feature type="active site" evidence="1">
    <location>
        <position position="111"/>
    </location>
</feature>
<dbReference type="Proteomes" id="UP000678237">
    <property type="component" value="Unassembled WGS sequence"/>
</dbReference>